<gene>
    <name evidence="1" type="ORF">C801_04053</name>
</gene>
<dbReference type="Proteomes" id="UP000014212">
    <property type="component" value="Unassembled WGS sequence"/>
</dbReference>
<sequence>MRKKNTEIIRALLGKYHYKVFTEQEFFVLWQSTNSIDGFRSYTKDKLTERLSEAKIIDSVTMTDLNRRNYQVYGIPEKNPDIFDYAAARSRASYFSFYTALFIHNLTLQIPKHIYLTFERGERAAVQNTITQEAIDQAFSKPPRQTNNSRNCKGYMIHQIIGQSNHRLGVVPYRGNLAVTDLERTLIDVVTRPFYAGGVTQVIEAFRNAKENVDIKKLLSYYQKMDFIYPYHQAIGFYMEKAGYEESDFAPLAEMEQKFRFYLSYNIRFKELSDRWNLYYPKGL</sequence>
<accession>R9HM73</accession>
<organism evidence="1 2">
    <name type="scientific">Bacteroides uniformis dnLKV2</name>
    <dbReference type="NCBI Taxonomy" id="1235787"/>
    <lineage>
        <taxon>Bacteria</taxon>
        <taxon>Pseudomonadati</taxon>
        <taxon>Bacteroidota</taxon>
        <taxon>Bacteroidia</taxon>
        <taxon>Bacteroidales</taxon>
        <taxon>Bacteroidaceae</taxon>
        <taxon>Bacteroides</taxon>
    </lineage>
</organism>
<evidence type="ECO:0008006" key="3">
    <source>
        <dbReference type="Google" id="ProtNLM"/>
    </source>
</evidence>
<proteinExistence type="predicted"/>
<dbReference type="EMBL" id="ASSO01000014">
    <property type="protein sequence ID" value="EOS05122.1"/>
    <property type="molecule type" value="Genomic_DNA"/>
</dbReference>
<reference evidence="1 2" key="1">
    <citation type="submission" date="2013-04" db="EMBL/GenBank/DDBJ databases">
        <title>The Genome Sequence of Bacteroides uniformis dnLKV2.</title>
        <authorList>
            <consortium name="The Broad Institute Genomics Platform"/>
            <consortium name="The Broad Institute Genome Sequencing Center for Infectious Disease"/>
            <person name="Earl A."/>
            <person name="Xavier R."/>
            <person name="Kuhn K."/>
            <person name="Stappenbeck T."/>
            <person name="Walker B."/>
            <person name="Young S."/>
            <person name="Zeng Q."/>
            <person name="Gargeya S."/>
            <person name="Fitzgerald M."/>
            <person name="Haas B."/>
            <person name="Abouelleil A."/>
            <person name="Allen A.W."/>
            <person name="Alvarado L."/>
            <person name="Arachchi H.M."/>
            <person name="Berlin A.M."/>
            <person name="Chapman S.B."/>
            <person name="Gainer-Dewar J."/>
            <person name="Goldberg J."/>
            <person name="Griggs A."/>
            <person name="Gujja S."/>
            <person name="Hansen M."/>
            <person name="Howarth C."/>
            <person name="Imamovic A."/>
            <person name="Ireland A."/>
            <person name="Larimer J."/>
            <person name="McCowan C."/>
            <person name="Murphy C."/>
            <person name="Pearson M."/>
            <person name="Poon T.W."/>
            <person name="Priest M."/>
            <person name="Roberts A."/>
            <person name="Saif S."/>
            <person name="Shea T."/>
            <person name="Sisk P."/>
            <person name="Sykes S."/>
            <person name="Wortman J."/>
            <person name="Nusbaum C."/>
            <person name="Birren B."/>
        </authorList>
    </citation>
    <scope>NUCLEOTIDE SEQUENCE [LARGE SCALE GENOMIC DNA]</scope>
    <source>
        <strain evidence="2">dnLKV2</strain>
    </source>
</reference>
<evidence type="ECO:0000313" key="2">
    <source>
        <dbReference type="Proteomes" id="UP000014212"/>
    </source>
</evidence>
<dbReference type="RefSeq" id="WP_016274481.1">
    <property type="nucleotide sequence ID" value="NZ_KE159491.1"/>
</dbReference>
<dbReference type="PATRIC" id="fig|1235787.3.peg.4117"/>
<protein>
    <recommendedName>
        <fullName evidence="3">AbiEi antitoxin C-terminal domain-containing protein</fullName>
    </recommendedName>
</protein>
<dbReference type="HOGENOM" id="CLU_081765_0_0_10"/>
<dbReference type="AlphaFoldDB" id="R9HM73"/>
<evidence type="ECO:0000313" key="1">
    <source>
        <dbReference type="EMBL" id="EOS05122.1"/>
    </source>
</evidence>
<name>R9HM73_BACUN</name>
<comment type="caution">
    <text evidence="1">The sequence shown here is derived from an EMBL/GenBank/DDBJ whole genome shotgun (WGS) entry which is preliminary data.</text>
</comment>